<dbReference type="InterPro" id="IPR018451">
    <property type="entry name" value="NAF/FISL_domain"/>
</dbReference>
<evidence type="ECO:0000256" key="9">
    <source>
        <dbReference type="ARBA" id="ARBA00047899"/>
    </source>
</evidence>
<keyword evidence="5" id="KW-0808">Transferase</keyword>
<keyword evidence="8 12" id="KW-0067">ATP-binding</keyword>
<dbReference type="FunFam" id="1.10.510.10:FF:000571">
    <property type="entry name" value="Maternal embryonic leucine zipper kinase"/>
    <property type="match status" value="1"/>
</dbReference>
<evidence type="ECO:0000256" key="8">
    <source>
        <dbReference type="ARBA" id="ARBA00022840"/>
    </source>
</evidence>
<evidence type="ECO:0000259" key="15">
    <source>
        <dbReference type="PROSITE" id="PS50011"/>
    </source>
</evidence>
<proteinExistence type="inferred from homology"/>
<dbReference type="Gene3D" id="1.10.510.10">
    <property type="entry name" value="Transferase(Phosphotransferase) domain 1"/>
    <property type="match status" value="1"/>
</dbReference>
<evidence type="ECO:0000256" key="7">
    <source>
        <dbReference type="ARBA" id="ARBA00022777"/>
    </source>
</evidence>
<evidence type="ECO:0000259" key="16">
    <source>
        <dbReference type="PROSITE" id="PS50816"/>
    </source>
</evidence>
<evidence type="ECO:0000256" key="3">
    <source>
        <dbReference type="ARBA" id="ARBA00012513"/>
    </source>
</evidence>
<dbReference type="PANTHER" id="PTHR43895:SF33">
    <property type="entry name" value="PROTEIN KINASE DOMAIN-CONTAINING PROTEIN"/>
    <property type="match status" value="1"/>
</dbReference>
<dbReference type="InterPro" id="IPR000719">
    <property type="entry name" value="Prot_kinase_dom"/>
</dbReference>
<evidence type="ECO:0000313" key="17">
    <source>
        <dbReference type="EMBL" id="CAL1396507.1"/>
    </source>
</evidence>
<evidence type="ECO:0000256" key="2">
    <source>
        <dbReference type="ARBA" id="ARBA00006234"/>
    </source>
</evidence>
<keyword evidence="4 13" id="KW-0723">Serine/threonine-protein kinase</keyword>
<evidence type="ECO:0000256" key="11">
    <source>
        <dbReference type="ARBA" id="ARBA00058225"/>
    </source>
</evidence>
<dbReference type="CDD" id="cd12195">
    <property type="entry name" value="CIPK_C"/>
    <property type="match status" value="1"/>
</dbReference>
<reference evidence="17 18" key="1">
    <citation type="submission" date="2024-04" db="EMBL/GenBank/DDBJ databases">
        <authorList>
            <person name="Fracassetti M."/>
        </authorList>
    </citation>
    <scope>NUCLEOTIDE SEQUENCE [LARGE SCALE GENOMIC DNA]</scope>
</reference>
<keyword evidence="6 12" id="KW-0547">Nucleotide-binding</keyword>
<dbReference type="PROSITE" id="PS50816">
    <property type="entry name" value="NAF"/>
    <property type="match status" value="1"/>
</dbReference>
<name>A0AAV2FEP6_9ROSI</name>
<keyword evidence="7" id="KW-0418">Kinase</keyword>
<dbReference type="PROSITE" id="PS50011">
    <property type="entry name" value="PROTEIN_KINASE_DOM"/>
    <property type="match status" value="1"/>
</dbReference>
<comment type="catalytic activity">
    <reaction evidence="10">
        <text>L-seryl-[protein] + ATP = O-phospho-L-seryl-[protein] + ADP + H(+)</text>
        <dbReference type="Rhea" id="RHEA:17989"/>
        <dbReference type="Rhea" id="RHEA-COMP:9863"/>
        <dbReference type="Rhea" id="RHEA-COMP:11604"/>
        <dbReference type="ChEBI" id="CHEBI:15378"/>
        <dbReference type="ChEBI" id="CHEBI:29999"/>
        <dbReference type="ChEBI" id="CHEBI:30616"/>
        <dbReference type="ChEBI" id="CHEBI:83421"/>
        <dbReference type="ChEBI" id="CHEBI:456216"/>
        <dbReference type="EC" id="2.7.11.1"/>
    </reaction>
</comment>
<dbReference type="PROSITE" id="PS00107">
    <property type="entry name" value="PROTEIN_KINASE_ATP"/>
    <property type="match status" value="1"/>
</dbReference>
<dbReference type="SMART" id="SM00220">
    <property type="entry name" value="S_TKc"/>
    <property type="match status" value="1"/>
</dbReference>
<dbReference type="Gene3D" id="3.30.200.20">
    <property type="entry name" value="Phosphorylase Kinase, domain 1"/>
    <property type="match status" value="1"/>
</dbReference>
<dbReference type="Pfam" id="PF00069">
    <property type="entry name" value="Pkinase"/>
    <property type="match status" value="1"/>
</dbReference>
<protein>
    <recommendedName>
        <fullName evidence="3">non-specific serine/threonine protein kinase</fullName>
        <ecNumber evidence="3">2.7.11.1</ecNumber>
    </recommendedName>
</protein>
<dbReference type="CDD" id="cd14003">
    <property type="entry name" value="STKc_AMPK-like"/>
    <property type="match status" value="1"/>
</dbReference>
<dbReference type="PROSITE" id="PS00108">
    <property type="entry name" value="PROTEIN_KINASE_ST"/>
    <property type="match status" value="1"/>
</dbReference>
<dbReference type="GO" id="GO:0005524">
    <property type="term" value="F:ATP binding"/>
    <property type="evidence" value="ECO:0007669"/>
    <property type="project" value="UniProtKB-UniRule"/>
</dbReference>
<dbReference type="Proteomes" id="UP001497516">
    <property type="component" value="Chromosome 6"/>
</dbReference>
<sequence length="466" mass="52003">MTLRRQSPPPQQDAPLPPPPPPPPPQQQQQKRRPQNPLNRSTSIPETLLNKYRMGRLLGRGSFAKVFAAYTIADGDKPVAIKIIDKTKTDSIMEPKIICEIKAMRRLQHHPNVLRILEVMATKTKIFIVMELAVGGDLFSKVVQRGRMKESGARRYFQQLVSALRFCHENGVAHRDVKPQNLLLDGDGNLKVSDFGLSALAEAAEAQNGGVNGILHTACGTPAFTAPEVLYRRGYDGAKADAWSCGVILFFFLSASLPFDDSNLALMYKKIHRKQYQIPAWVSKPARFIVHQLLDPNPQTRMSIETLMNHPWFLNKYQTPSQRSLFESEYSKSCKFETPLSSFNAFDIISMSSGLDLSGLFEATCRKEKRFTSTERLGRVIERVKEVGEKLDYRVEEGKGGAIGLAKGKLVLLFEAMEIAEKMVVAEVRVAKGCGIEFEEVHLVELKNGLGDIVLDWHGDLTGAAV</sequence>
<dbReference type="InterPro" id="IPR017441">
    <property type="entry name" value="Protein_kinase_ATP_BS"/>
</dbReference>
<accession>A0AAV2FEP6</accession>
<dbReference type="InterPro" id="IPR011009">
    <property type="entry name" value="Kinase-like_dom_sf"/>
</dbReference>
<evidence type="ECO:0000256" key="1">
    <source>
        <dbReference type="ARBA" id="ARBA00001936"/>
    </source>
</evidence>
<comment type="cofactor">
    <cofactor evidence="1">
        <name>Mn(2+)</name>
        <dbReference type="ChEBI" id="CHEBI:29035"/>
    </cofactor>
</comment>
<dbReference type="EC" id="2.7.11.1" evidence="3"/>
<dbReference type="Gene3D" id="3.30.310.80">
    <property type="entry name" value="Kinase associated domain 1, KA1"/>
    <property type="match status" value="1"/>
</dbReference>
<dbReference type="InterPro" id="IPR004041">
    <property type="entry name" value="NAF_dom"/>
</dbReference>
<evidence type="ECO:0000256" key="10">
    <source>
        <dbReference type="ARBA" id="ARBA00048679"/>
    </source>
</evidence>
<dbReference type="GO" id="GO:0004674">
    <property type="term" value="F:protein serine/threonine kinase activity"/>
    <property type="evidence" value="ECO:0007669"/>
    <property type="project" value="UniProtKB-KW"/>
</dbReference>
<organism evidence="17 18">
    <name type="scientific">Linum trigynum</name>
    <dbReference type="NCBI Taxonomy" id="586398"/>
    <lineage>
        <taxon>Eukaryota</taxon>
        <taxon>Viridiplantae</taxon>
        <taxon>Streptophyta</taxon>
        <taxon>Embryophyta</taxon>
        <taxon>Tracheophyta</taxon>
        <taxon>Spermatophyta</taxon>
        <taxon>Magnoliopsida</taxon>
        <taxon>eudicotyledons</taxon>
        <taxon>Gunneridae</taxon>
        <taxon>Pentapetalae</taxon>
        <taxon>rosids</taxon>
        <taxon>fabids</taxon>
        <taxon>Malpighiales</taxon>
        <taxon>Linaceae</taxon>
        <taxon>Linum</taxon>
    </lineage>
</organism>
<feature type="binding site" evidence="12">
    <location>
        <position position="82"/>
    </location>
    <ligand>
        <name>ATP</name>
        <dbReference type="ChEBI" id="CHEBI:30616"/>
    </ligand>
</feature>
<evidence type="ECO:0000256" key="6">
    <source>
        <dbReference type="ARBA" id="ARBA00022741"/>
    </source>
</evidence>
<dbReference type="EMBL" id="OZ034819">
    <property type="protein sequence ID" value="CAL1396507.1"/>
    <property type="molecule type" value="Genomic_DNA"/>
</dbReference>
<feature type="compositionally biased region" description="Pro residues" evidence="14">
    <location>
        <begin position="7"/>
        <end position="26"/>
    </location>
</feature>
<gene>
    <name evidence="17" type="ORF">LTRI10_LOCUS36869</name>
</gene>
<evidence type="ECO:0000256" key="4">
    <source>
        <dbReference type="ARBA" id="ARBA00022527"/>
    </source>
</evidence>
<evidence type="ECO:0000256" key="5">
    <source>
        <dbReference type="ARBA" id="ARBA00022679"/>
    </source>
</evidence>
<dbReference type="GO" id="GO:0007165">
    <property type="term" value="P:signal transduction"/>
    <property type="evidence" value="ECO:0007669"/>
    <property type="project" value="InterPro"/>
</dbReference>
<evidence type="ECO:0000313" key="18">
    <source>
        <dbReference type="Proteomes" id="UP001497516"/>
    </source>
</evidence>
<dbReference type="Pfam" id="PF03822">
    <property type="entry name" value="NAF"/>
    <property type="match status" value="1"/>
</dbReference>
<dbReference type="SUPFAM" id="SSF56112">
    <property type="entry name" value="Protein kinase-like (PK-like)"/>
    <property type="match status" value="1"/>
</dbReference>
<evidence type="ECO:0000256" key="14">
    <source>
        <dbReference type="SAM" id="MobiDB-lite"/>
    </source>
</evidence>
<dbReference type="AlphaFoldDB" id="A0AAV2FEP6"/>
<evidence type="ECO:0000256" key="13">
    <source>
        <dbReference type="RuleBase" id="RU000304"/>
    </source>
</evidence>
<feature type="region of interest" description="Disordered" evidence="14">
    <location>
        <begin position="1"/>
        <end position="46"/>
    </location>
</feature>
<feature type="domain" description="Protein kinase" evidence="15">
    <location>
        <begin position="52"/>
        <end position="313"/>
    </location>
</feature>
<comment type="function">
    <text evidence="11">CIPK serine-threonine protein kinases interact with CBL proteins. Binding of a CBL protein to the regulatory NAF domain of CIPK protein lead to the activation of the kinase in a calcium-dependent manner.</text>
</comment>
<keyword evidence="18" id="KW-1185">Reference proteome</keyword>
<evidence type="ECO:0000256" key="12">
    <source>
        <dbReference type="PROSITE-ProRule" id="PRU10141"/>
    </source>
</evidence>
<dbReference type="InterPro" id="IPR008271">
    <property type="entry name" value="Ser/Thr_kinase_AS"/>
</dbReference>
<feature type="domain" description="NAF" evidence="16">
    <location>
        <begin position="338"/>
        <end position="362"/>
    </location>
</feature>
<comment type="similarity">
    <text evidence="2">Belongs to the protein kinase superfamily. CAMK Ser/Thr protein kinase family. SNF1 subfamily.</text>
</comment>
<dbReference type="PANTHER" id="PTHR43895">
    <property type="entry name" value="CALCIUM/CALMODULIN-DEPENDENT PROTEIN KINASE KINASE-RELATED"/>
    <property type="match status" value="1"/>
</dbReference>
<comment type="catalytic activity">
    <reaction evidence="9">
        <text>L-threonyl-[protein] + ATP = O-phospho-L-threonyl-[protein] + ADP + H(+)</text>
        <dbReference type="Rhea" id="RHEA:46608"/>
        <dbReference type="Rhea" id="RHEA-COMP:11060"/>
        <dbReference type="Rhea" id="RHEA-COMP:11605"/>
        <dbReference type="ChEBI" id="CHEBI:15378"/>
        <dbReference type="ChEBI" id="CHEBI:30013"/>
        <dbReference type="ChEBI" id="CHEBI:30616"/>
        <dbReference type="ChEBI" id="CHEBI:61977"/>
        <dbReference type="ChEBI" id="CHEBI:456216"/>
        <dbReference type="EC" id="2.7.11.1"/>
    </reaction>
</comment>